<proteinExistence type="predicted"/>
<gene>
    <name evidence="1" type="ORF">JDV02_004816</name>
</gene>
<evidence type="ECO:0000313" key="1">
    <source>
        <dbReference type="EMBL" id="UNI18553.1"/>
    </source>
</evidence>
<name>A0A9Q8QFD7_9HYPO</name>
<dbReference type="GeneID" id="72066767"/>
<dbReference type="KEGG" id="ptkz:JDV02_004816"/>
<dbReference type="Proteomes" id="UP000829364">
    <property type="component" value="Chromosome 4"/>
</dbReference>
<keyword evidence="2" id="KW-1185">Reference proteome</keyword>
<dbReference type="EMBL" id="CP086357">
    <property type="protein sequence ID" value="UNI18553.1"/>
    <property type="molecule type" value="Genomic_DNA"/>
</dbReference>
<reference evidence="1" key="1">
    <citation type="submission" date="2021-11" db="EMBL/GenBank/DDBJ databases">
        <title>Purpureocillium_takamizusanense_genome.</title>
        <authorList>
            <person name="Nguyen N.-H."/>
        </authorList>
    </citation>
    <scope>NUCLEOTIDE SEQUENCE</scope>
    <source>
        <strain evidence="1">PT3</strain>
    </source>
</reference>
<dbReference type="OrthoDB" id="5148067at2759"/>
<accession>A0A9Q8QFD7</accession>
<protein>
    <submittedName>
        <fullName evidence="1">Uncharacterized protein</fullName>
    </submittedName>
</protein>
<evidence type="ECO:0000313" key="2">
    <source>
        <dbReference type="Proteomes" id="UP000829364"/>
    </source>
</evidence>
<sequence>MTEKTQTLAIDGHEHASFTPTKVLFINSSSGDFSDELQVLDLTSHTVRFPADSTHCAHDVELRPVSVWAKQETFVKDSVPYLWDMSMGRKSGVLYKTVGLDEKQRVPVAKFVAKNWFKNCCVLLLDEGRLDAVVTLATCVAVLNRDI</sequence>
<dbReference type="RefSeq" id="XP_047842034.1">
    <property type="nucleotide sequence ID" value="XM_047986054.1"/>
</dbReference>
<organism evidence="1 2">
    <name type="scientific">Purpureocillium takamizusanense</name>
    <dbReference type="NCBI Taxonomy" id="2060973"/>
    <lineage>
        <taxon>Eukaryota</taxon>
        <taxon>Fungi</taxon>
        <taxon>Dikarya</taxon>
        <taxon>Ascomycota</taxon>
        <taxon>Pezizomycotina</taxon>
        <taxon>Sordariomycetes</taxon>
        <taxon>Hypocreomycetidae</taxon>
        <taxon>Hypocreales</taxon>
        <taxon>Ophiocordycipitaceae</taxon>
        <taxon>Purpureocillium</taxon>
    </lineage>
</organism>
<dbReference type="AlphaFoldDB" id="A0A9Q8QFD7"/>